<dbReference type="PANTHER" id="PTHR21716">
    <property type="entry name" value="TRANSMEMBRANE PROTEIN"/>
    <property type="match status" value="1"/>
</dbReference>
<keyword evidence="4 6" id="KW-1133">Transmembrane helix</keyword>
<dbReference type="GO" id="GO:0055085">
    <property type="term" value="P:transmembrane transport"/>
    <property type="evidence" value="ECO:0007669"/>
    <property type="project" value="TreeGrafter"/>
</dbReference>
<protein>
    <submittedName>
        <fullName evidence="7">Sporulation integral membrane protein YtvI</fullName>
    </submittedName>
</protein>
<dbReference type="InterPro" id="IPR014227">
    <property type="entry name" value="YtvI-like"/>
</dbReference>
<evidence type="ECO:0000256" key="2">
    <source>
        <dbReference type="ARBA" id="ARBA00009773"/>
    </source>
</evidence>
<dbReference type="InterPro" id="IPR002549">
    <property type="entry name" value="AI-2E-like"/>
</dbReference>
<evidence type="ECO:0000313" key="7">
    <source>
        <dbReference type="EMBL" id="TDM15000.1"/>
    </source>
</evidence>
<comment type="caution">
    <text evidence="7">The sequence shown here is derived from an EMBL/GenBank/DDBJ whole genome shotgun (WGS) entry which is preliminary data.</text>
</comment>
<dbReference type="GO" id="GO:0016020">
    <property type="term" value="C:membrane"/>
    <property type="evidence" value="ECO:0007669"/>
    <property type="project" value="UniProtKB-SubCell"/>
</dbReference>
<dbReference type="EMBL" id="SCWF01000002">
    <property type="protein sequence ID" value="TDM15000.1"/>
    <property type="molecule type" value="Genomic_DNA"/>
</dbReference>
<feature type="transmembrane region" description="Helical" evidence="6">
    <location>
        <begin position="312"/>
        <end position="338"/>
    </location>
</feature>
<keyword evidence="8" id="KW-1185">Reference proteome</keyword>
<sequence length="349" mass="39005">MFKRLLTKKNVTLAVFIVLTVLFFYFILPISIPIVSALILALVLEPAVRKLEFKFGSRKWSVTALYSGILLILLVLLYLILTKVIEALFDFVRSLPAKADTLIAAWSSVEVKLKQLLPSSVTASLNDEVQKFLLSMRDSIADYFSVQNITNFVSMLPELIISGLVFLVALFLFMLEVTRMKQLIRKHTYEKTYSRGLLIWQKVSTSVFGMLRAAVILSFITWVFTFIGLLFIVPENALILSLIICIVDLLPIIGATGITIPWTLYELITGDNVTAIKLALLSVFLLVQRKVLEPKIMGNGVGLSPLATLISMYIGLKLMGFIGFFIGPIILLIIVTFIESGAVKMNFKL</sequence>
<comment type="similarity">
    <text evidence="2">Belongs to the autoinducer-2 exporter (AI-2E) (TC 2.A.86) family.</text>
</comment>
<evidence type="ECO:0000256" key="6">
    <source>
        <dbReference type="SAM" id="Phobius"/>
    </source>
</evidence>
<dbReference type="NCBIfam" id="TIGR02872">
    <property type="entry name" value="spore_ytvI"/>
    <property type="match status" value="1"/>
</dbReference>
<dbReference type="Pfam" id="PF01594">
    <property type="entry name" value="AI-2E_transport"/>
    <property type="match status" value="1"/>
</dbReference>
<dbReference type="AlphaFoldDB" id="A0A4R6C1I6"/>
<evidence type="ECO:0000256" key="1">
    <source>
        <dbReference type="ARBA" id="ARBA00004141"/>
    </source>
</evidence>
<dbReference type="Proteomes" id="UP000294843">
    <property type="component" value="Unassembled WGS sequence"/>
</dbReference>
<name>A0A4R6C1I6_9STAP</name>
<dbReference type="RefSeq" id="WP_133451199.1">
    <property type="nucleotide sequence ID" value="NZ_SCWF01000002.1"/>
</dbReference>
<reference evidence="7 8" key="1">
    <citation type="submission" date="2019-01" db="EMBL/GenBank/DDBJ databases">
        <title>Draft genome sequences of the type strains of six Macrococcus species.</title>
        <authorList>
            <person name="Mazhar S."/>
            <person name="Altermann E."/>
            <person name="Hill C."/>
            <person name="Mcauliffe O."/>
        </authorList>
    </citation>
    <scope>NUCLEOTIDE SEQUENCE [LARGE SCALE GENOMIC DNA]</scope>
    <source>
        <strain evidence="7 8">ATCC 51825</strain>
    </source>
</reference>
<proteinExistence type="inferred from homology"/>
<keyword evidence="5 6" id="KW-0472">Membrane</keyword>
<dbReference type="OrthoDB" id="9774361at2"/>
<comment type="subcellular location">
    <subcellularLocation>
        <location evidence="1">Membrane</location>
        <topology evidence="1">Multi-pass membrane protein</topology>
    </subcellularLocation>
</comment>
<feature type="transmembrane region" description="Helical" evidence="6">
    <location>
        <begin position="210"/>
        <end position="232"/>
    </location>
</feature>
<evidence type="ECO:0000313" key="8">
    <source>
        <dbReference type="Proteomes" id="UP000294843"/>
    </source>
</evidence>
<gene>
    <name evidence="7" type="primary">ytvI</name>
    <name evidence="7" type="ORF">ERX55_03410</name>
</gene>
<evidence type="ECO:0000256" key="4">
    <source>
        <dbReference type="ARBA" id="ARBA00022989"/>
    </source>
</evidence>
<feature type="transmembrane region" description="Helical" evidence="6">
    <location>
        <begin position="159"/>
        <end position="177"/>
    </location>
</feature>
<feature type="transmembrane region" description="Helical" evidence="6">
    <location>
        <begin position="274"/>
        <end position="292"/>
    </location>
</feature>
<feature type="transmembrane region" description="Helical" evidence="6">
    <location>
        <begin position="238"/>
        <end position="262"/>
    </location>
</feature>
<feature type="transmembrane region" description="Helical" evidence="6">
    <location>
        <begin position="64"/>
        <end position="81"/>
    </location>
</feature>
<evidence type="ECO:0000256" key="5">
    <source>
        <dbReference type="ARBA" id="ARBA00023136"/>
    </source>
</evidence>
<keyword evidence="3 6" id="KW-0812">Transmembrane</keyword>
<accession>A0A4R6C1I6</accession>
<evidence type="ECO:0000256" key="3">
    <source>
        <dbReference type="ARBA" id="ARBA00022692"/>
    </source>
</evidence>
<feature type="transmembrane region" description="Helical" evidence="6">
    <location>
        <begin position="12"/>
        <end position="43"/>
    </location>
</feature>
<dbReference type="PANTHER" id="PTHR21716:SF68">
    <property type="entry name" value="TRANSPORT PROTEIN YTVI-RELATED"/>
    <property type="match status" value="1"/>
</dbReference>
<organism evidence="7 8">
    <name type="scientific">Macrococcus bovicus</name>
    <dbReference type="NCBI Taxonomy" id="69968"/>
    <lineage>
        <taxon>Bacteria</taxon>
        <taxon>Bacillati</taxon>
        <taxon>Bacillota</taxon>
        <taxon>Bacilli</taxon>
        <taxon>Bacillales</taxon>
        <taxon>Staphylococcaceae</taxon>
        <taxon>Macrococcus</taxon>
    </lineage>
</organism>